<dbReference type="Proteomes" id="UP000887561">
    <property type="component" value="Unplaced"/>
</dbReference>
<dbReference type="InterPro" id="IPR001223">
    <property type="entry name" value="Glyco_hydro18_cat"/>
</dbReference>
<evidence type="ECO:0000313" key="8">
    <source>
        <dbReference type="WBParaSite" id="scaffold778_cov343.g1769"/>
    </source>
</evidence>
<sequence>MHIYLFIILSFLFQFGICQFDRVDYSENPNKGGFIRPCYFTNWAIYRNGRAKFAPEDYAPGLCTHIFYAFAYFNESFEAYAIDPNDLPNDSDPLGQYARVVALKKYDPNLKFVMSFGGWTFSTTTTLFQNMTSSKQNRQKFIKSSIAFVKKHGFDGIDLDIEYPDSKENFNLLLQEFRLASYNEKNVKNKLIITAAVPAGIDIVKKSYDIATMAKYVDFINLMTYDFHITSENKTGYNSPLRTKDSLNIIDAANYWVRGGMPRNKIIIGFPTYAHGFKLSNPNSKDLSVGAPASGPANATEFAQEPGVAAYFEICEMLAKGAKDFYDPNAQVPYLYQNGEWFSYDNQRSYFQKIQWLRTKGFGGAFVWALDFDDLMENVRELNMVIFKRKVNPMVGEAVSCIYPLIGTIAKFLGQVKHELVSVSEITKRATSTQKP</sequence>
<dbReference type="PROSITE" id="PS01095">
    <property type="entry name" value="GH18_1"/>
    <property type="match status" value="1"/>
</dbReference>
<dbReference type="AlphaFoldDB" id="A0A915N7A7"/>
<keyword evidence="5" id="KW-0732">Signal</keyword>
<dbReference type="InterPro" id="IPR011583">
    <property type="entry name" value="Chitinase_II/V-like_cat"/>
</dbReference>
<reference evidence="8" key="1">
    <citation type="submission" date="2022-11" db="UniProtKB">
        <authorList>
            <consortium name="WormBaseParasite"/>
        </authorList>
    </citation>
    <scope>IDENTIFICATION</scope>
</reference>
<evidence type="ECO:0000256" key="1">
    <source>
        <dbReference type="ARBA" id="ARBA00022801"/>
    </source>
</evidence>
<evidence type="ECO:0000259" key="6">
    <source>
        <dbReference type="PROSITE" id="PS51910"/>
    </source>
</evidence>
<dbReference type="Gene3D" id="3.20.20.80">
    <property type="entry name" value="Glycosidases"/>
    <property type="match status" value="1"/>
</dbReference>
<accession>A0A915N7A7</accession>
<dbReference type="PROSITE" id="PS51910">
    <property type="entry name" value="GH18_2"/>
    <property type="match status" value="1"/>
</dbReference>
<feature type="domain" description="GH18" evidence="6">
    <location>
        <begin position="34"/>
        <end position="386"/>
    </location>
</feature>
<keyword evidence="2 3" id="KW-0326">Glycosidase</keyword>
<name>A0A915N7A7_MELJA</name>
<dbReference type="InterPro" id="IPR050314">
    <property type="entry name" value="Glycosyl_Hydrlase_18"/>
</dbReference>
<keyword evidence="1 3" id="KW-0378">Hydrolase</keyword>
<proteinExistence type="inferred from homology"/>
<evidence type="ECO:0000256" key="5">
    <source>
        <dbReference type="SAM" id="SignalP"/>
    </source>
</evidence>
<dbReference type="InterPro" id="IPR029070">
    <property type="entry name" value="Chitinase_insertion_sf"/>
</dbReference>
<feature type="chain" id="PRO_5036696513" evidence="5">
    <location>
        <begin position="19"/>
        <end position="436"/>
    </location>
</feature>
<dbReference type="Gene3D" id="3.10.50.10">
    <property type="match status" value="1"/>
</dbReference>
<dbReference type="SUPFAM" id="SSF54556">
    <property type="entry name" value="Chitinase insertion domain"/>
    <property type="match status" value="1"/>
</dbReference>
<dbReference type="SUPFAM" id="SSF51445">
    <property type="entry name" value="(Trans)glycosidases"/>
    <property type="match status" value="1"/>
</dbReference>
<dbReference type="PANTHER" id="PTHR11177:SF400">
    <property type="entry name" value="ENDOCHITINASE-RELATED"/>
    <property type="match status" value="1"/>
</dbReference>
<dbReference type="InterPro" id="IPR017853">
    <property type="entry name" value="GH"/>
</dbReference>
<evidence type="ECO:0000256" key="2">
    <source>
        <dbReference type="ARBA" id="ARBA00023295"/>
    </source>
</evidence>
<comment type="similarity">
    <text evidence="4">Belongs to the glycosyl hydrolase 18 family.</text>
</comment>
<dbReference type="WBParaSite" id="scaffold778_cov343.g1769">
    <property type="protein sequence ID" value="scaffold778_cov343.g1769"/>
    <property type="gene ID" value="scaffold778_cov343.g1769"/>
</dbReference>
<dbReference type="SMART" id="SM00636">
    <property type="entry name" value="Glyco_18"/>
    <property type="match status" value="1"/>
</dbReference>
<protein>
    <submittedName>
        <fullName evidence="8">GH18 domain-containing protein</fullName>
    </submittedName>
</protein>
<organism evidence="7 8">
    <name type="scientific">Meloidogyne javanica</name>
    <name type="common">Root-knot nematode worm</name>
    <dbReference type="NCBI Taxonomy" id="6303"/>
    <lineage>
        <taxon>Eukaryota</taxon>
        <taxon>Metazoa</taxon>
        <taxon>Ecdysozoa</taxon>
        <taxon>Nematoda</taxon>
        <taxon>Chromadorea</taxon>
        <taxon>Rhabditida</taxon>
        <taxon>Tylenchina</taxon>
        <taxon>Tylenchomorpha</taxon>
        <taxon>Tylenchoidea</taxon>
        <taxon>Meloidogynidae</taxon>
        <taxon>Meloidogyninae</taxon>
        <taxon>Meloidogyne</taxon>
        <taxon>Meloidogyne incognita group</taxon>
    </lineage>
</organism>
<dbReference type="GO" id="GO:0004568">
    <property type="term" value="F:chitinase activity"/>
    <property type="evidence" value="ECO:0007669"/>
    <property type="project" value="UniProtKB-ARBA"/>
</dbReference>
<dbReference type="GO" id="GO:0008061">
    <property type="term" value="F:chitin binding"/>
    <property type="evidence" value="ECO:0007669"/>
    <property type="project" value="InterPro"/>
</dbReference>
<evidence type="ECO:0000256" key="3">
    <source>
        <dbReference type="RuleBase" id="RU000489"/>
    </source>
</evidence>
<keyword evidence="7" id="KW-1185">Reference proteome</keyword>
<evidence type="ECO:0000256" key="4">
    <source>
        <dbReference type="RuleBase" id="RU004453"/>
    </source>
</evidence>
<dbReference type="InterPro" id="IPR001579">
    <property type="entry name" value="Glyco_hydro_18_chit_AS"/>
</dbReference>
<evidence type="ECO:0000313" key="7">
    <source>
        <dbReference type="Proteomes" id="UP000887561"/>
    </source>
</evidence>
<dbReference type="Pfam" id="PF00704">
    <property type="entry name" value="Glyco_hydro_18"/>
    <property type="match status" value="1"/>
</dbReference>
<dbReference type="GO" id="GO:0006032">
    <property type="term" value="P:chitin catabolic process"/>
    <property type="evidence" value="ECO:0007669"/>
    <property type="project" value="UniProtKB-ARBA"/>
</dbReference>
<dbReference type="GO" id="GO:0005975">
    <property type="term" value="P:carbohydrate metabolic process"/>
    <property type="evidence" value="ECO:0007669"/>
    <property type="project" value="InterPro"/>
</dbReference>
<feature type="signal peptide" evidence="5">
    <location>
        <begin position="1"/>
        <end position="18"/>
    </location>
</feature>
<dbReference type="GO" id="GO:0005576">
    <property type="term" value="C:extracellular region"/>
    <property type="evidence" value="ECO:0007669"/>
    <property type="project" value="TreeGrafter"/>
</dbReference>
<dbReference type="FunFam" id="3.10.50.10:FF:000008">
    <property type="entry name" value="Chitinase 11"/>
    <property type="match status" value="1"/>
</dbReference>
<dbReference type="PANTHER" id="PTHR11177">
    <property type="entry name" value="CHITINASE"/>
    <property type="match status" value="1"/>
</dbReference>